<comment type="caution">
    <text evidence="2">The sequence shown here is derived from an EMBL/GenBank/DDBJ whole genome shotgun (WGS) entry which is preliminary data.</text>
</comment>
<dbReference type="Proteomes" id="UP000603940">
    <property type="component" value="Unassembled WGS sequence"/>
</dbReference>
<organism evidence="2 3">
    <name type="scientific">Pseudoroseomonas ludipueritiae</name>
    <dbReference type="NCBI Taxonomy" id="198093"/>
    <lineage>
        <taxon>Bacteria</taxon>
        <taxon>Pseudomonadati</taxon>
        <taxon>Pseudomonadota</taxon>
        <taxon>Alphaproteobacteria</taxon>
        <taxon>Acetobacterales</taxon>
        <taxon>Acetobacteraceae</taxon>
        <taxon>Pseudoroseomonas</taxon>
    </lineage>
</organism>
<proteinExistence type="predicted"/>
<evidence type="ECO:0000256" key="1">
    <source>
        <dbReference type="SAM" id="MobiDB-lite"/>
    </source>
</evidence>
<sequence>MSAFKPKRISGAELAAQLAPATASLPPVVAPAPTVVPQPVPALRERPAAVVQVNFKASEEFADLIAEAAEKAGSTRRLFARLMRDAGYPVPEADVNPPDNRRRARRDI</sequence>
<dbReference type="EMBL" id="JACTUZ010000048">
    <property type="protein sequence ID" value="MBC9177742.1"/>
    <property type="molecule type" value="Genomic_DNA"/>
</dbReference>
<accession>A0ABR7R7J1</accession>
<dbReference type="RefSeq" id="WP_187778861.1">
    <property type="nucleotide sequence ID" value="NZ_JACTUZ010000048.1"/>
</dbReference>
<protein>
    <submittedName>
        <fullName evidence="2">Uncharacterized protein</fullName>
    </submittedName>
</protein>
<gene>
    <name evidence="2" type="ORF">IBL25_12410</name>
</gene>
<name>A0ABR7R7J1_9PROT</name>
<evidence type="ECO:0000313" key="2">
    <source>
        <dbReference type="EMBL" id="MBC9177742.1"/>
    </source>
</evidence>
<keyword evidence="3" id="KW-1185">Reference proteome</keyword>
<reference evidence="2 3" key="1">
    <citation type="journal article" date="2009" name="Int. J. Syst. Evol. Microbiol.">
        <title>Transfer of Teichococcus ludipueritiae and Muricoccus roseus to the genus Roseomonas, as Roseomonas ludipueritiae comb. nov. and Roseomonas rosea comb. nov., respectively, and emended description of the genus Roseomonas.</title>
        <authorList>
            <person name="Sanchez-Porro C."/>
            <person name="Gallego V."/>
            <person name="Busse H.J."/>
            <person name="Kampfer P."/>
            <person name="Ventosa A."/>
        </authorList>
    </citation>
    <scope>NUCLEOTIDE SEQUENCE [LARGE SCALE GENOMIC DNA]</scope>
    <source>
        <strain evidence="2 3">DSM 14915</strain>
    </source>
</reference>
<feature type="region of interest" description="Disordered" evidence="1">
    <location>
        <begin position="89"/>
        <end position="108"/>
    </location>
</feature>
<evidence type="ECO:0000313" key="3">
    <source>
        <dbReference type="Proteomes" id="UP000603940"/>
    </source>
</evidence>